<reference evidence="1 2" key="1">
    <citation type="submission" date="2018-06" db="EMBL/GenBank/DDBJ databases">
        <title>The complete genome sequence of a nosiheptide producer Streptomyces actuosus ATCC 25421: deducing the ability of producing a new class III lantibiotics.</title>
        <authorList>
            <person name="Liu W."/>
            <person name="Sun F."/>
            <person name="Hu Y."/>
        </authorList>
    </citation>
    <scope>NUCLEOTIDE SEQUENCE [LARGE SCALE GENOMIC DNA]</scope>
    <source>
        <strain evidence="1 2">ATCC 25421</strain>
    </source>
</reference>
<dbReference type="KEGG" id="sact:DMT42_11110"/>
<proteinExistence type="predicted"/>
<dbReference type="EMBL" id="CP029788">
    <property type="protein sequence ID" value="AWT42817.1"/>
    <property type="molecule type" value="Genomic_DNA"/>
</dbReference>
<organism evidence="1 2">
    <name type="scientific">Streptomyces actuosus</name>
    <dbReference type="NCBI Taxonomy" id="1885"/>
    <lineage>
        <taxon>Bacteria</taxon>
        <taxon>Bacillati</taxon>
        <taxon>Actinomycetota</taxon>
        <taxon>Actinomycetes</taxon>
        <taxon>Kitasatosporales</taxon>
        <taxon>Streptomycetaceae</taxon>
        <taxon>Streptomyces</taxon>
    </lineage>
</organism>
<accession>A0A2U9NZS4</accession>
<name>A0A2U9NZS4_STRAS</name>
<dbReference type="RefSeq" id="WP_110627738.1">
    <property type="nucleotide sequence ID" value="NZ_CP029788.1"/>
</dbReference>
<dbReference type="OrthoDB" id="4219721at2"/>
<evidence type="ECO:0000313" key="2">
    <source>
        <dbReference type="Proteomes" id="UP000247634"/>
    </source>
</evidence>
<gene>
    <name evidence="1" type="ORF">DMT42_11110</name>
</gene>
<dbReference type="AlphaFoldDB" id="A0A2U9NZS4"/>
<sequence>MTNNPYADDPTVATEYFEGRWRVKGGTLTTHDVAAIQTRLARTVEQINSRRAMSDEAKRIAIAKAYRDARNQIQAAGQAVLDHVNSERARLARKLFGYEGTADAQTVIVRRDAADRAAKIASPEEAQAALQRAEVNGDVHLAQAIAGQAQANMWGDVVATYLDTHPEAGEAAQQLRALPDPNDGAWRLQHAMTYSVMPPQELGGMPDYAVDRLADTVLDGSDAAA</sequence>
<keyword evidence="2" id="KW-1185">Reference proteome</keyword>
<protein>
    <submittedName>
        <fullName evidence="1">Uncharacterized protein</fullName>
    </submittedName>
</protein>
<dbReference type="Proteomes" id="UP000247634">
    <property type="component" value="Chromosome"/>
</dbReference>
<evidence type="ECO:0000313" key="1">
    <source>
        <dbReference type="EMBL" id="AWT42817.1"/>
    </source>
</evidence>